<feature type="transmembrane region" description="Helical" evidence="9">
    <location>
        <begin position="96"/>
        <end position="119"/>
    </location>
</feature>
<dbReference type="PRINTS" id="PR00781">
    <property type="entry name" value="LIPOSIGPTASE"/>
</dbReference>
<comment type="caution">
    <text evidence="9">Lacks conserved residue(s) required for the propagation of feature annotation.</text>
</comment>
<feature type="transmembrane region" description="Helical" evidence="9">
    <location>
        <begin position="171"/>
        <end position="195"/>
    </location>
</feature>
<proteinExistence type="inferred from homology"/>
<evidence type="ECO:0000313" key="11">
    <source>
        <dbReference type="EMBL" id="HIX03656.1"/>
    </source>
</evidence>
<feature type="transmembrane region" description="Helical" evidence="9">
    <location>
        <begin position="66"/>
        <end position="84"/>
    </location>
</feature>
<dbReference type="GO" id="GO:0005886">
    <property type="term" value="C:plasma membrane"/>
    <property type="evidence" value="ECO:0007669"/>
    <property type="project" value="UniProtKB-SubCell"/>
</dbReference>
<evidence type="ECO:0000256" key="7">
    <source>
        <dbReference type="ARBA" id="ARBA00022989"/>
    </source>
</evidence>
<dbReference type="Pfam" id="PF01252">
    <property type="entry name" value="Peptidase_A8"/>
    <property type="match status" value="1"/>
</dbReference>
<keyword evidence="11" id="KW-0449">Lipoprotein</keyword>
<evidence type="ECO:0000256" key="5">
    <source>
        <dbReference type="ARBA" id="ARBA00022750"/>
    </source>
</evidence>
<comment type="pathway">
    <text evidence="9">Protein modification; lipoprotein biosynthesis (signal peptide cleavage).</text>
</comment>
<dbReference type="NCBIfam" id="NF011369">
    <property type="entry name" value="PRK14788.1"/>
    <property type="match status" value="1"/>
</dbReference>
<gene>
    <name evidence="9" type="primary">lspA</name>
    <name evidence="11" type="ORF">H9863_06020</name>
</gene>
<reference evidence="11" key="2">
    <citation type="submission" date="2021-04" db="EMBL/GenBank/DDBJ databases">
        <authorList>
            <person name="Gilroy R."/>
        </authorList>
    </citation>
    <scope>NUCLEOTIDE SEQUENCE</scope>
    <source>
        <strain evidence="11">23274</strain>
    </source>
</reference>
<keyword evidence="3 9" id="KW-0645">Protease</keyword>
<keyword evidence="4 9" id="KW-0812">Transmembrane</keyword>
<comment type="function">
    <text evidence="9">This protein specifically catalyzes the removal of signal peptides from prolipoproteins.</text>
</comment>
<feature type="active site" evidence="9">
    <location>
        <position position="147"/>
    </location>
</feature>
<evidence type="ECO:0000256" key="10">
    <source>
        <dbReference type="RuleBase" id="RU004181"/>
    </source>
</evidence>
<accession>A0A9D2ABS1</accession>
<dbReference type="PANTHER" id="PTHR33695:SF1">
    <property type="entry name" value="LIPOPROTEIN SIGNAL PEPTIDASE"/>
    <property type="match status" value="1"/>
</dbReference>
<keyword evidence="7 9" id="KW-1133">Transmembrane helix</keyword>
<dbReference type="HAMAP" id="MF_00161">
    <property type="entry name" value="LspA"/>
    <property type="match status" value="1"/>
</dbReference>
<evidence type="ECO:0000256" key="4">
    <source>
        <dbReference type="ARBA" id="ARBA00022692"/>
    </source>
</evidence>
<keyword evidence="2 9" id="KW-1003">Cell membrane</keyword>
<dbReference type="GO" id="GO:0004190">
    <property type="term" value="F:aspartic-type endopeptidase activity"/>
    <property type="evidence" value="ECO:0007669"/>
    <property type="project" value="UniProtKB-UniRule"/>
</dbReference>
<dbReference type="EMBL" id="DXFT01000115">
    <property type="protein sequence ID" value="HIX03656.1"/>
    <property type="molecule type" value="Genomic_DNA"/>
</dbReference>
<evidence type="ECO:0000256" key="3">
    <source>
        <dbReference type="ARBA" id="ARBA00022670"/>
    </source>
</evidence>
<evidence type="ECO:0000256" key="1">
    <source>
        <dbReference type="ARBA" id="ARBA00006139"/>
    </source>
</evidence>
<evidence type="ECO:0000256" key="6">
    <source>
        <dbReference type="ARBA" id="ARBA00022801"/>
    </source>
</evidence>
<reference evidence="11" key="1">
    <citation type="journal article" date="2021" name="PeerJ">
        <title>Extensive microbial diversity within the chicken gut microbiome revealed by metagenomics and culture.</title>
        <authorList>
            <person name="Gilroy R."/>
            <person name="Ravi A."/>
            <person name="Getino M."/>
            <person name="Pursley I."/>
            <person name="Horton D.L."/>
            <person name="Alikhan N.F."/>
            <person name="Baker D."/>
            <person name="Gharbi K."/>
            <person name="Hall N."/>
            <person name="Watson M."/>
            <person name="Adriaenssens E.M."/>
            <person name="Foster-Nyarko E."/>
            <person name="Jarju S."/>
            <person name="Secka A."/>
            <person name="Antonio M."/>
            <person name="Oren A."/>
            <person name="Chaudhuri R.R."/>
            <person name="La Ragione R."/>
            <person name="Hildebrand F."/>
            <person name="Pallen M.J."/>
        </authorList>
    </citation>
    <scope>NUCLEOTIDE SEQUENCE</scope>
    <source>
        <strain evidence="11">23274</strain>
    </source>
</reference>
<dbReference type="PANTHER" id="PTHR33695">
    <property type="entry name" value="LIPOPROTEIN SIGNAL PEPTIDASE"/>
    <property type="match status" value="1"/>
</dbReference>
<dbReference type="EC" id="3.4.23.36" evidence="9"/>
<organism evidence="11 12">
    <name type="scientific">Candidatus Odoribacter faecigallinarum</name>
    <dbReference type="NCBI Taxonomy" id="2838706"/>
    <lineage>
        <taxon>Bacteria</taxon>
        <taxon>Pseudomonadati</taxon>
        <taxon>Bacteroidota</taxon>
        <taxon>Bacteroidia</taxon>
        <taxon>Bacteroidales</taxon>
        <taxon>Odoribacteraceae</taxon>
        <taxon>Odoribacter</taxon>
    </lineage>
</organism>
<comment type="caution">
    <text evidence="11">The sequence shown here is derived from an EMBL/GenBank/DDBJ whole genome shotgun (WGS) entry which is preliminary data.</text>
</comment>
<keyword evidence="6 9" id="KW-0378">Hydrolase</keyword>
<evidence type="ECO:0000256" key="8">
    <source>
        <dbReference type="ARBA" id="ARBA00023136"/>
    </source>
</evidence>
<dbReference type="Proteomes" id="UP000824202">
    <property type="component" value="Unassembled WGS sequence"/>
</dbReference>
<dbReference type="GO" id="GO:0006508">
    <property type="term" value="P:proteolysis"/>
    <property type="evidence" value="ECO:0007669"/>
    <property type="project" value="UniProtKB-KW"/>
</dbReference>
<feature type="active site" evidence="9">
    <location>
        <position position="181"/>
    </location>
</feature>
<name>A0A9D2ABS1_9BACT</name>
<dbReference type="InterPro" id="IPR001872">
    <property type="entry name" value="Peptidase_A8"/>
</dbReference>
<sequence length="209" mass="23811">MNLRNKLILFSLLLLVIDQVVKIWIKTHMMLGEEIAVFGDWFKILFVENNGMAFGMEFGDGKTGKMFLSLFRILAVGAIGWYIVHLYRKKAPTGVLFSFTLIFCGAIGNIIDSLFYGMIFSDSHYKIATLFPDGGGYSSFLHGKVVDMLYFPLVEGTFPTWVPLWGGEDFIFFRPVFNLADSYITIGVLILILFYRKFFSDDKKDKAKA</sequence>
<evidence type="ECO:0000256" key="9">
    <source>
        <dbReference type="HAMAP-Rule" id="MF_00161"/>
    </source>
</evidence>
<evidence type="ECO:0000313" key="12">
    <source>
        <dbReference type="Proteomes" id="UP000824202"/>
    </source>
</evidence>
<keyword evidence="8 9" id="KW-0472">Membrane</keyword>
<protein>
    <recommendedName>
        <fullName evidence="9">Lipoprotein signal peptidase</fullName>
        <ecNumber evidence="9">3.4.23.36</ecNumber>
    </recommendedName>
    <alternativeName>
        <fullName evidence="9">Prolipoprotein signal peptidase</fullName>
    </alternativeName>
    <alternativeName>
        <fullName evidence="9">Signal peptidase II</fullName>
        <shortName evidence="9">SPase II</shortName>
    </alternativeName>
</protein>
<dbReference type="AlphaFoldDB" id="A0A9D2ABS1"/>
<comment type="subcellular location">
    <subcellularLocation>
        <location evidence="9">Cell membrane</location>
        <topology evidence="9">Multi-pass membrane protein</topology>
    </subcellularLocation>
</comment>
<comment type="similarity">
    <text evidence="1 9 10">Belongs to the peptidase A8 family.</text>
</comment>
<comment type="catalytic activity">
    <reaction evidence="9">
        <text>Release of signal peptides from bacterial membrane prolipoproteins. Hydrolyzes -Xaa-Yaa-Zaa-|-(S,diacylglyceryl)Cys-, in which Xaa is hydrophobic (preferably Leu), and Yaa (Ala or Ser) and Zaa (Gly or Ala) have small, neutral side chains.</text>
        <dbReference type="EC" id="3.4.23.36"/>
    </reaction>
</comment>
<evidence type="ECO:0000256" key="2">
    <source>
        <dbReference type="ARBA" id="ARBA00022475"/>
    </source>
</evidence>
<keyword evidence="5 9" id="KW-0064">Aspartyl protease</keyword>